<evidence type="ECO:0000313" key="8">
    <source>
        <dbReference type="Proteomes" id="UP000239736"/>
    </source>
</evidence>
<dbReference type="PANTHER" id="PTHR42789:SF1">
    <property type="entry name" value="D-ISOMER SPECIFIC 2-HYDROXYACID DEHYDROGENASE FAMILY PROTEIN (AFU_ORTHOLOGUE AFUA_6G10090)"/>
    <property type="match status" value="1"/>
</dbReference>
<keyword evidence="8" id="KW-1185">Reference proteome</keyword>
<dbReference type="GO" id="GO:0006564">
    <property type="term" value="P:L-serine biosynthetic process"/>
    <property type="evidence" value="ECO:0007669"/>
    <property type="project" value="UniProtKB-ARBA"/>
</dbReference>
<dbReference type="PANTHER" id="PTHR42789">
    <property type="entry name" value="D-ISOMER SPECIFIC 2-HYDROXYACID DEHYDROGENASE FAMILY PROTEIN (AFU_ORTHOLOGUE AFUA_6G10090)"/>
    <property type="match status" value="1"/>
</dbReference>
<feature type="domain" description="D-isomer specific 2-hydroxyacid dehydrogenase catalytic" evidence="5">
    <location>
        <begin position="10"/>
        <end position="307"/>
    </location>
</feature>
<evidence type="ECO:0000256" key="1">
    <source>
        <dbReference type="ARBA" id="ARBA00005854"/>
    </source>
</evidence>
<proteinExistence type="inferred from homology"/>
<dbReference type="InterPro" id="IPR036291">
    <property type="entry name" value="NAD(P)-bd_dom_sf"/>
</dbReference>
<reference evidence="7 8" key="1">
    <citation type="submission" date="2018-01" db="EMBL/GenBank/DDBJ databases">
        <title>Genomic Encyclopedia of Archaeal and Bacterial Type Strains, Phase II (KMG-II): from individual species to whole genera.</title>
        <authorList>
            <person name="Goeker M."/>
        </authorList>
    </citation>
    <scope>NUCLEOTIDE SEQUENCE [LARGE SCALE GENOMIC DNA]</scope>
    <source>
        <strain evidence="7 8">DSM 12048</strain>
    </source>
</reference>
<dbReference type="AlphaFoldDB" id="A0A2S5JHT3"/>
<dbReference type="PROSITE" id="PS00670">
    <property type="entry name" value="D_2_HYDROXYACID_DH_2"/>
    <property type="match status" value="1"/>
</dbReference>
<comment type="similarity">
    <text evidence="1 4">Belongs to the D-isomer specific 2-hydroxyacid dehydrogenase family.</text>
</comment>
<evidence type="ECO:0000256" key="2">
    <source>
        <dbReference type="ARBA" id="ARBA00023002"/>
    </source>
</evidence>
<feature type="domain" description="D-isomer specific 2-hydroxyacid dehydrogenase NAD-binding" evidence="6">
    <location>
        <begin position="109"/>
        <end position="285"/>
    </location>
</feature>
<evidence type="ECO:0000256" key="3">
    <source>
        <dbReference type="ARBA" id="ARBA00023027"/>
    </source>
</evidence>
<dbReference type="PROSITE" id="PS00671">
    <property type="entry name" value="D_2_HYDROXYACID_DH_3"/>
    <property type="match status" value="1"/>
</dbReference>
<evidence type="ECO:0000259" key="6">
    <source>
        <dbReference type="Pfam" id="PF02826"/>
    </source>
</evidence>
<dbReference type="RefSeq" id="WP_104070680.1">
    <property type="nucleotide sequence ID" value="NZ_PRDS01000004.1"/>
</dbReference>
<sequence length="312" mass="32960">MRVVISEFMDESALKGFGPDVEVVYDPTLVDDRAALLARLADADGLIVRNRTRVDAALLQAAPRLRVVGRLGVGLDNIDLQACKARGVAVCPATGANTLAVAEYVISAALQLVRGAFGPSAHAAMLAGEWPRTQLMGGEISGRVMGLYGFGAIARAVAERARALGMRVAAHDPFLPPDDPAWQGVQRCDARELLAEADVLSLHVPLTDATRKLIDAGAIARMKPGAVLINTARGGIVDETALADALRAGHLSGAALDVFETEPLTAEAARRFDGLTNIILTPHIAGVTQEANIRVSRVTVENVMKELARADR</sequence>
<keyword evidence="3" id="KW-0520">NAD</keyword>
<keyword evidence="2 4" id="KW-0560">Oxidoreductase</keyword>
<organism evidence="7 8">
    <name type="scientific">Albidovulum inexpectatum</name>
    <dbReference type="NCBI Taxonomy" id="196587"/>
    <lineage>
        <taxon>Bacteria</taxon>
        <taxon>Pseudomonadati</taxon>
        <taxon>Pseudomonadota</taxon>
        <taxon>Alphaproteobacteria</taxon>
        <taxon>Rhodobacterales</taxon>
        <taxon>Paracoccaceae</taxon>
        <taxon>Albidovulum</taxon>
    </lineage>
</organism>
<dbReference type="GO" id="GO:0051287">
    <property type="term" value="F:NAD binding"/>
    <property type="evidence" value="ECO:0007669"/>
    <property type="project" value="InterPro"/>
</dbReference>
<accession>A0A2S5JHT3</accession>
<dbReference type="GO" id="GO:0047545">
    <property type="term" value="F:(S)-2-hydroxyglutarate dehydrogenase activity"/>
    <property type="evidence" value="ECO:0007669"/>
    <property type="project" value="UniProtKB-ARBA"/>
</dbReference>
<dbReference type="FunFam" id="3.40.50.720:FF:000041">
    <property type="entry name" value="D-3-phosphoglycerate dehydrogenase"/>
    <property type="match status" value="1"/>
</dbReference>
<protein>
    <submittedName>
        <fullName evidence="7">(S)-sulfolactate dehydrogenase</fullName>
    </submittedName>
</protein>
<dbReference type="SUPFAM" id="SSF52283">
    <property type="entry name" value="Formate/glycerate dehydrogenase catalytic domain-like"/>
    <property type="match status" value="1"/>
</dbReference>
<dbReference type="EMBL" id="PRDS01000004">
    <property type="protein sequence ID" value="PPB80918.1"/>
    <property type="molecule type" value="Genomic_DNA"/>
</dbReference>
<dbReference type="Pfam" id="PF02826">
    <property type="entry name" value="2-Hacid_dh_C"/>
    <property type="match status" value="1"/>
</dbReference>
<dbReference type="Gene3D" id="3.40.50.720">
    <property type="entry name" value="NAD(P)-binding Rossmann-like Domain"/>
    <property type="match status" value="2"/>
</dbReference>
<dbReference type="InterPro" id="IPR006140">
    <property type="entry name" value="D-isomer_DH_NAD-bd"/>
</dbReference>
<dbReference type="Pfam" id="PF00389">
    <property type="entry name" value="2-Hacid_dh"/>
    <property type="match status" value="1"/>
</dbReference>
<evidence type="ECO:0000313" key="7">
    <source>
        <dbReference type="EMBL" id="PPB80918.1"/>
    </source>
</evidence>
<dbReference type="GO" id="GO:0004617">
    <property type="term" value="F:phosphoglycerate dehydrogenase activity"/>
    <property type="evidence" value="ECO:0007669"/>
    <property type="project" value="UniProtKB-ARBA"/>
</dbReference>
<name>A0A2S5JHT3_9RHOB</name>
<dbReference type="SUPFAM" id="SSF51735">
    <property type="entry name" value="NAD(P)-binding Rossmann-fold domains"/>
    <property type="match status" value="1"/>
</dbReference>
<evidence type="ECO:0000259" key="5">
    <source>
        <dbReference type="Pfam" id="PF00389"/>
    </source>
</evidence>
<dbReference type="CDD" id="cd12173">
    <property type="entry name" value="PGDH_4"/>
    <property type="match status" value="1"/>
</dbReference>
<dbReference type="InterPro" id="IPR029753">
    <property type="entry name" value="D-isomer_DH_CS"/>
</dbReference>
<dbReference type="InterPro" id="IPR050857">
    <property type="entry name" value="D-2-hydroxyacid_DH"/>
</dbReference>
<dbReference type="InterPro" id="IPR006139">
    <property type="entry name" value="D-isomer_2_OHA_DH_cat_dom"/>
</dbReference>
<evidence type="ECO:0000256" key="4">
    <source>
        <dbReference type="RuleBase" id="RU003719"/>
    </source>
</evidence>
<comment type="caution">
    <text evidence="7">The sequence shown here is derived from an EMBL/GenBank/DDBJ whole genome shotgun (WGS) entry which is preliminary data.</text>
</comment>
<dbReference type="Proteomes" id="UP000239736">
    <property type="component" value="Unassembled WGS sequence"/>
</dbReference>
<dbReference type="OrthoDB" id="9793626at2"/>
<gene>
    <name evidence="7" type="ORF">LV82_01651</name>
</gene>